<feature type="transmembrane region" description="Helical" evidence="1">
    <location>
        <begin position="24"/>
        <end position="45"/>
    </location>
</feature>
<dbReference type="Pfam" id="PF06182">
    <property type="entry name" value="ABC2_membrane_6"/>
    <property type="match status" value="1"/>
</dbReference>
<protein>
    <submittedName>
        <fullName evidence="2">ABC-2 type transport system permease protein</fullName>
    </submittedName>
</protein>
<proteinExistence type="predicted"/>
<gene>
    <name evidence="2" type="ORF">F4692_003405</name>
</gene>
<dbReference type="EMBL" id="JACCBW010000004">
    <property type="protein sequence ID" value="NYE38257.1"/>
    <property type="molecule type" value="Genomic_DNA"/>
</dbReference>
<feature type="transmembrane region" description="Helical" evidence="1">
    <location>
        <begin position="189"/>
        <end position="211"/>
    </location>
</feature>
<keyword evidence="1" id="KW-0472">Membrane</keyword>
<dbReference type="InterPro" id="IPR010390">
    <property type="entry name" value="ABC-2_transporter-like"/>
</dbReference>
<name>A0A7Y9H5F3_9ACTN</name>
<keyword evidence="1" id="KW-1133">Transmembrane helix</keyword>
<dbReference type="Proteomes" id="UP000549911">
    <property type="component" value="Unassembled WGS sequence"/>
</dbReference>
<evidence type="ECO:0000313" key="2">
    <source>
        <dbReference type="EMBL" id="NYE38257.1"/>
    </source>
</evidence>
<evidence type="ECO:0000313" key="3">
    <source>
        <dbReference type="Proteomes" id="UP000549911"/>
    </source>
</evidence>
<feature type="transmembrane region" description="Helical" evidence="1">
    <location>
        <begin position="147"/>
        <end position="177"/>
    </location>
</feature>
<feature type="transmembrane region" description="Helical" evidence="1">
    <location>
        <begin position="65"/>
        <end position="82"/>
    </location>
</feature>
<dbReference type="RefSeq" id="WP_179620893.1">
    <property type="nucleotide sequence ID" value="NZ_JACCBW010000004.1"/>
</dbReference>
<dbReference type="PANTHER" id="PTHR36832:SF2">
    <property type="entry name" value="INTEGRAL MEMBRANE PROTEIN"/>
    <property type="match status" value="1"/>
</dbReference>
<sequence>MTGGGTLHLAVATRAFRRYSTYRAATLAGIFTNSVFGVIYSYVYLALWRANETAGGYDAQDAVTYVWLGQALLMTIALWGGGTTDDLAERIRTGDVAIDLYRPVGLVGWYLASDLGRAAYHLLTRGLAPTVIGFVVFGIALPDSPVAAAAFAVSVVLAVVVSFTIRFLVASTAFWLLDQSGVKVMSGAFAIFFSGMMLPLVLFPGWLGTVANGLPWASYLQVPADIWLGKHLGADLLVALGFQLGWAVLLLAACRGVVRLATRKVVVQGG</sequence>
<organism evidence="2 3">
    <name type="scientific">Nocardioides cavernae</name>
    <dbReference type="NCBI Taxonomy" id="1921566"/>
    <lineage>
        <taxon>Bacteria</taxon>
        <taxon>Bacillati</taxon>
        <taxon>Actinomycetota</taxon>
        <taxon>Actinomycetes</taxon>
        <taxon>Propionibacteriales</taxon>
        <taxon>Nocardioidaceae</taxon>
        <taxon>Nocardioides</taxon>
    </lineage>
</organism>
<accession>A0A7Y9H5F3</accession>
<reference evidence="2 3" key="1">
    <citation type="submission" date="2020-07" db="EMBL/GenBank/DDBJ databases">
        <authorList>
            <person name="Partida-Martinez L."/>
            <person name="Huntemann M."/>
            <person name="Clum A."/>
            <person name="Wang J."/>
            <person name="Palaniappan K."/>
            <person name="Ritter S."/>
            <person name="Chen I.-M."/>
            <person name="Stamatis D."/>
            <person name="Reddy T."/>
            <person name="O'Malley R."/>
            <person name="Daum C."/>
            <person name="Shapiro N."/>
            <person name="Ivanova N."/>
            <person name="Kyrpides N."/>
            <person name="Woyke T."/>
        </authorList>
    </citation>
    <scope>NUCLEOTIDE SEQUENCE [LARGE SCALE GENOMIC DNA]</scope>
    <source>
        <strain evidence="2 3">AT2.17</strain>
    </source>
</reference>
<feature type="transmembrane region" description="Helical" evidence="1">
    <location>
        <begin position="231"/>
        <end position="254"/>
    </location>
</feature>
<dbReference type="PANTHER" id="PTHR36832">
    <property type="entry name" value="SLR1174 PROTEIN-RELATED"/>
    <property type="match status" value="1"/>
</dbReference>
<keyword evidence="3" id="KW-1185">Reference proteome</keyword>
<dbReference type="AlphaFoldDB" id="A0A7Y9H5F3"/>
<evidence type="ECO:0000256" key="1">
    <source>
        <dbReference type="SAM" id="Phobius"/>
    </source>
</evidence>
<keyword evidence="1" id="KW-0812">Transmembrane</keyword>
<reference evidence="2 3" key="2">
    <citation type="submission" date="2020-08" db="EMBL/GenBank/DDBJ databases">
        <title>The Agave Microbiome: Exploring the role of microbial communities in plant adaptations to desert environments.</title>
        <authorList>
            <person name="Partida-Martinez L.P."/>
        </authorList>
    </citation>
    <scope>NUCLEOTIDE SEQUENCE [LARGE SCALE GENOMIC DNA]</scope>
    <source>
        <strain evidence="2 3">AT2.17</strain>
    </source>
</reference>
<comment type="caution">
    <text evidence="2">The sequence shown here is derived from an EMBL/GenBank/DDBJ whole genome shotgun (WGS) entry which is preliminary data.</text>
</comment>
<feature type="transmembrane region" description="Helical" evidence="1">
    <location>
        <begin position="122"/>
        <end position="141"/>
    </location>
</feature>